<evidence type="ECO:0000313" key="2">
    <source>
        <dbReference type="Proteomes" id="UP000016924"/>
    </source>
</evidence>
<dbReference type="Gene3D" id="3.90.1150.10">
    <property type="entry name" value="Aspartate Aminotransferase, domain 1"/>
    <property type="match status" value="1"/>
</dbReference>
<sequence length="97" mass="10529">MSRFADLAVTPPDAAFALVEAYAVDTCCEKVDLCPGFYRDEQAMPWILPSVAEQLLYEDPTINHEHLLLVGHPGLVSGAQKLVFGVEASDIARIASI</sequence>
<dbReference type="GeneID" id="19897611"/>
<dbReference type="Proteomes" id="UP000016924">
    <property type="component" value="Unassembled WGS sequence"/>
</dbReference>
<dbReference type="OrthoDB" id="550424at2759"/>
<dbReference type="eggNOG" id="KOG1412">
    <property type="taxonomic scope" value="Eukaryota"/>
</dbReference>
<reference evidence="2" key="1">
    <citation type="submission" date="2012-06" db="EMBL/GenBank/DDBJ databases">
        <title>The genome sequence of Coniosporium apollinis CBS 100218.</title>
        <authorList>
            <consortium name="The Broad Institute Genome Sequencing Platform"/>
            <person name="Cuomo C."/>
            <person name="Gorbushina A."/>
            <person name="Noack S."/>
            <person name="Walker B."/>
            <person name="Young S.K."/>
            <person name="Zeng Q."/>
            <person name="Gargeya S."/>
            <person name="Fitzgerald M."/>
            <person name="Haas B."/>
            <person name="Abouelleil A."/>
            <person name="Alvarado L."/>
            <person name="Arachchi H.M."/>
            <person name="Berlin A.M."/>
            <person name="Chapman S.B."/>
            <person name="Goldberg J."/>
            <person name="Griggs A."/>
            <person name="Gujja S."/>
            <person name="Hansen M."/>
            <person name="Howarth C."/>
            <person name="Imamovic A."/>
            <person name="Larimer J."/>
            <person name="McCowan C."/>
            <person name="Montmayeur A."/>
            <person name="Murphy C."/>
            <person name="Neiman D."/>
            <person name="Pearson M."/>
            <person name="Priest M."/>
            <person name="Roberts A."/>
            <person name="Saif S."/>
            <person name="Shea T."/>
            <person name="Sisk P."/>
            <person name="Sykes S."/>
            <person name="Wortman J."/>
            <person name="Nusbaum C."/>
            <person name="Birren B."/>
        </authorList>
    </citation>
    <scope>NUCLEOTIDE SEQUENCE [LARGE SCALE GENOMIC DNA]</scope>
    <source>
        <strain evidence="2">CBS 100218</strain>
    </source>
</reference>
<accession>R7YH32</accession>
<protein>
    <submittedName>
        <fullName evidence="1">Uncharacterized protein</fullName>
    </submittedName>
</protein>
<dbReference type="EMBL" id="JH767554">
    <property type="protein sequence ID" value="EON61089.1"/>
    <property type="molecule type" value="Genomic_DNA"/>
</dbReference>
<dbReference type="SUPFAM" id="SSF53383">
    <property type="entry name" value="PLP-dependent transferases"/>
    <property type="match status" value="1"/>
</dbReference>
<evidence type="ECO:0000313" key="1">
    <source>
        <dbReference type="EMBL" id="EON61089.1"/>
    </source>
</evidence>
<dbReference type="STRING" id="1168221.R7YH32"/>
<keyword evidence="2" id="KW-1185">Reference proteome</keyword>
<gene>
    <name evidence="1" type="ORF">W97_00300</name>
</gene>
<name>R7YH32_CONA1</name>
<proteinExistence type="predicted"/>
<dbReference type="HOGENOM" id="CLU_2346596_0_0_1"/>
<dbReference type="InterPro" id="IPR015422">
    <property type="entry name" value="PyrdxlP-dep_Trfase_small"/>
</dbReference>
<dbReference type="RefSeq" id="XP_007776406.1">
    <property type="nucleotide sequence ID" value="XM_007778216.1"/>
</dbReference>
<dbReference type="AlphaFoldDB" id="R7YH32"/>
<dbReference type="InterPro" id="IPR015424">
    <property type="entry name" value="PyrdxlP-dep_Trfase"/>
</dbReference>
<organism evidence="1 2">
    <name type="scientific">Coniosporium apollinis (strain CBS 100218)</name>
    <name type="common">Rock-inhabiting black yeast</name>
    <dbReference type="NCBI Taxonomy" id="1168221"/>
    <lineage>
        <taxon>Eukaryota</taxon>
        <taxon>Fungi</taxon>
        <taxon>Dikarya</taxon>
        <taxon>Ascomycota</taxon>
        <taxon>Pezizomycotina</taxon>
        <taxon>Dothideomycetes</taxon>
        <taxon>Dothideomycetes incertae sedis</taxon>
        <taxon>Coniosporium</taxon>
    </lineage>
</organism>